<dbReference type="RefSeq" id="WP_123665613.1">
    <property type="nucleotide sequence ID" value="NZ_RJKE01000001.1"/>
</dbReference>
<comment type="caution">
    <text evidence="2">The sequence shown here is derived from an EMBL/GenBank/DDBJ whole genome shotgun (WGS) entry which is preliminary data.</text>
</comment>
<name>A0A3N1CY23_9ACTN</name>
<proteinExistence type="predicted"/>
<accession>A0A3N1CY23</accession>
<dbReference type="EMBL" id="RJKE01000001">
    <property type="protein sequence ID" value="ROO86189.1"/>
    <property type="molecule type" value="Genomic_DNA"/>
</dbReference>
<dbReference type="Proteomes" id="UP000272400">
    <property type="component" value="Unassembled WGS sequence"/>
</dbReference>
<dbReference type="InterPro" id="IPR009872">
    <property type="entry name" value="DUF1427"/>
</dbReference>
<organism evidence="2 3">
    <name type="scientific">Actinocorallia herbida</name>
    <dbReference type="NCBI Taxonomy" id="58109"/>
    <lineage>
        <taxon>Bacteria</taxon>
        <taxon>Bacillati</taxon>
        <taxon>Actinomycetota</taxon>
        <taxon>Actinomycetes</taxon>
        <taxon>Streptosporangiales</taxon>
        <taxon>Thermomonosporaceae</taxon>
        <taxon>Actinocorallia</taxon>
    </lineage>
</organism>
<dbReference type="Pfam" id="PF07235">
    <property type="entry name" value="DUF1427"/>
    <property type="match status" value="1"/>
</dbReference>
<feature type="transmembrane region" description="Helical" evidence="1">
    <location>
        <begin position="37"/>
        <end position="57"/>
    </location>
</feature>
<dbReference type="NCBIfam" id="TIGR03510">
    <property type="entry name" value="XapX"/>
    <property type="match status" value="1"/>
</dbReference>
<reference evidence="2 3" key="1">
    <citation type="submission" date="2018-11" db="EMBL/GenBank/DDBJ databases">
        <title>Sequencing the genomes of 1000 actinobacteria strains.</title>
        <authorList>
            <person name="Klenk H.-P."/>
        </authorList>
    </citation>
    <scope>NUCLEOTIDE SEQUENCE [LARGE SCALE GENOMIC DNA]</scope>
    <source>
        <strain evidence="2 3">DSM 44254</strain>
    </source>
</reference>
<sequence length="66" mass="6772">MSTFARRAGLAFALGSIMGGVYWALDVTSPAPPLIGLTGLLGIVAGERAGAFVLGGLRTPEEPERD</sequence>
<evidence type="ECO:0000256" key="1">
    <source>
        <dbReference type="SAM" id="Phobius"/>
    </source>
</evidence>
<keyword evidence="1" id="KW-1133">Transmembrane helix</keyword>
<keyword evidence="1" id="KW-0812">Transmembrane</keyword>
<keyword evidence="1" id="KW-0472">Membrane</keyword>
<evidence type="ECO:0000313" key="2">
    <source>
        <dbReference type="EMBL" id="ROO86189.1"/>
    </source>
</evidence>
<protein>
    <submittedName>
        <fullName evidence="2">XapX domain-containing protein</fullName>
    </submittedName>
</protein>
<evidence type="ECO:0000313" key="3">
    <source>
        <dbReference type="Proteomes" id="UP000272400"/>
    </source>
</evidence>
<dbReference type="InterPro" id="IPR020017">
    <property type="entry name" value="XapX_domain"/>
</dbReference>
<dbReference type="AlphaFoldDB" id="A0A3N1CY23"/>
<keyword evidence="3" id="KW-1185">Reference proteome</keyword>
<feature type="transmembrane region" description="Helical" evidence="1">
    <location>
        <begin position="7"/>
        <end position="25"/>
    </location>
</feature>
<gene>
    <name evidence="2" type="ORF">EDD29_3752</name>
</gene>